<proteinExistence type="predicted"/>
<evidence type="ECO:0000313" key="1">
    <source>
        <dbReference type="EMBL" id="QNO52703.1"/>
    </source>
</evidence>
<dbReference type="EMBL" id="MT631519">
    <property type="protein sequence ID" value="QNO52703.1"/>
    <property type="molecule type" value="Genomic_DNA"/>
</dbReference>
<protein>
    <submittedName>
        <fullName evidence="1">Uncharacterized protein</fullName>
    </submittedName>
</protein>
<sequence>MDFSFGLLPSFKAQKFEVIDVWGSDYKGWIFNYKSKIDSLKNLNKNLTSFDLSNGFTNVFENLLKHTEELDTRLQI</sequence>
<organism evidence="1">
    <name type="scientific">Candidatus Methanophagaceae archaeon ANME-1 ERB6</name>
    <dbReference type="NCBI Taxonomy" id="2759912"/>
    <lineage>
        <taxon>Archaea</taxon>
        <taxon>Methanobacteriati</taxon>
        <taxon>Methanobacteriota</taxon>
        <taxon>Stenosarchaea group</taxon>
        <taxon>Methanomicrobia</taxon>
        <taxon>Candidatus Methanophagales</taxon>
        <taxon>Candidatus Methanophagaceae</taxon>
    </lineage>
</organism>
<accession>A0A7G9YXG9</accession>
<name>A0A7G9YXG9_9EURY</name>
<dbReference type="AlphaFoldDB" id="A0A7G9YXG9"/>
<reference evidence="1" key="1">
    <citation type="submission" date="2020-06" db="EMBL/GenBank/DDBJ databases">
        <title>Unique genomic features of the anaerobic methanotrophic archaea.</title>
        <authorList>
            <person name="Chadwick G.L."/>
            <person name="Skennerton C.T."/>
            <person name="Laso-Perez R."/>
            <person name="Leu A.O."/>
            <person name="Speth D.R."/>
            <person name="Yu H."/>
            <person name="Morgan-Lang C."/>
            <person name="Hatzenpichler R."/>
            <person name="Goudeau D."/>
            <person name="Malmstrom R."/>
            <person name="Brazelton W.J."/>
            <person name="Woyke T."/>
            <person name="Hallam S.J."/>
            <person name="Tyson G.W."/>
            <person name="Wegener G."/>
            <person name="Boetius A."/>
            <person name="Orphan V."/>
        </authorList>
    </citation>
    <scope>NUCLEOTIDE SEQUENCE</scope>
</reference>
<gene>
    <name evidence="1" type="ORF">JLLPAJDC_00013</name>
</gene>